<dbReference type="CDD" id="cd22842">
    <property type="entry name" value="Gal_Rha_Lectin_BGal"/>
    <property type="match status" value="1"/>
</dbReference>
<comment type="caution">
    <text evidence="3">The sequence shown here is derived from an EMBL/GenBank/DDBJ whole genome shotgun (WGS) entry which is preliminary data.</text>
</comment>
<keyword evidence="1" id="KW-0732">Signal</keyword>
<feature type="domain" description="SUEL-type lectin" evidence="2">
    <location>
        <begin position="285"/>
        <end position="370"/>
    </location>
</feature>
<dbReference type="InterPro" id="IPR013783">
    <property type="entry name" value="Ig-like_fold"/>
</dbReference>
<dbReference type="Gene3D" id="2.60.120.740">
    <property type="match status" value="1"/>
</dbReference>
<dbReference type="Pfam" id="PF18962">
    <property type="entry name" value="Por_Secre_tail"/>
    <property type="match status" value="1"/>
</dbReference>
<protein>
    <submittedName>
        <fullName evidence="3">T9SS type A sorting domain-containing protein</fullName>
    </submittedName>
</protein>
<dbReference type="Proteomes" id="UP001589562">
    <property type="component" value="Unassembled WGS sequence"/>
</dbReference>
<dbReference type="Pfam" id="PF02140">
    <property type="entry name" value="SUEL_Lectin"/>
    <property type="match status" value="1"/>
</dbReference>
<proteinExistence type="predicted"/>
<reference evidence="3 4" key="1">
    <citation type="submission" date="2024-09" db="EMBL/GenBank/DDBJ databases">
        <authorList>
            <person name="Sun Q."/>
            <person name="Mori K."/>
        </authorList>
    </citation>
    <scope>NUCLEOTIDE SEQUENCE [LARGE SCALE GENOMIC DNA]</scope>
    <source>
        <strain evidence="3 4">CECT 8365</strain>
    </source>
</reference>
<gene>
    <name evidence="3" type="ORF">ACFFVK_16050</name>
</gene>
<dbReference type="EMBL" id="JBHMFE010000020">
    <property type="protein sequence ID" value="MFB9110098.1"/>
    <property type="molecule type" value="Genomic_DNA"/>
</dbReference>
<evidence type="ECO:0000313" key="3">
    <source>
        <dbReference type="EMBL" id="MFB9110098.1"/>
    </source>
</evidence>
<dbReference type="NCBIfam" id="TIGR04183">
    <property type="entry name" value="Por_Secre_tail"/>
    <property type="match status" value="1"/>
</dbReference>
<dbReference type="PROSITE" id="PS50228">
    <property type="entry name" value="SUEL_LECTIN"/>
    <property type="match status" value="1"/>
</dbReference>
<dbReference type="RefSeq" id="WP_278009917.1">
    <property type="nucleotide sequence ID" value="NZ_CP121112.1"/>
</dbReference>
<sequence length="696" mass="73632">MKKHYAFLITLFFVFFTHKTFTQPYYDFTHTSSPGTYSVGGVNVGFNYNLNGGQVYIDHSCPSVLGYNFTNGGYFTFGFNVPIAGVRIRGIRQTFSTNTNIAIKINGTSYALNSSNISSFSACGYNTQGSLSNGTFVGGNGMITITQPGITSLEVQNSGGDYWIFVVEILPLVTATNTPCTGSTLNLASNFGGLTSGVTYNWTGPNGFTSSLNNPSISNASAANSGLYTVTASNGTVTASQTQNVYVNPIPTVNDINNQTLCNGASVNSVNFSSTAFTGTICGEVNEGGTLNLSAPPGSVFTTVPFASYGNASGNCGNFVLGSCNSSNSVSVVSAAAVGKNSFSLVATNDNFGDPCTGTPKNLKVQLNYTTPVTYTWTNSNTSIGLASSGTGNIPSFVATNSSNLPVIATIKVTPKYTNGGTCSGTSKTFTITVNPTPKITAQPVSKTICNGDSTTFTAAASNASGYQWQVNPGSGFIDVSDIEPYSGATTTTLSINGATTLLNNYKYRLVASGSCNPKAISNIATLTIQNTVDSPTGDPIQSFNTGDNLSVLVVNGQNIKWYATAENAAGHVDELPLTTSIVNNKTYYVTQTLGTCESPISLAIKAYNPLLSINDTEKSDVLLTLYPNPVKDVLHFNVETEINKIVIFDMHGKKLLEKTLNGDYKINVQSLVQGVYMVQFFQNEKEMKTLKFIKN</sequence>
<accession>A0ABV5HE56</accession>
<evidence type="ECO:0000313" key="4">
    <source>
        <dbReference type="Proteomes" id="UP001589562"/>
    </source>
</evidence>
<dbReference type="InterPro" id="IPR000922">
    <property type="entry name" value="Lectin_gal-bd_dom"/>
</dbReference>
<dbReference type="InterPro" id="IPR026444">
    <property type="entry name" value="Secre_tail"/>
</dbReference>
<dbReference type="InterPro" id="IPR043159">
    <property type="entry name" value="Lectin_gal-bd_sf"/>
</dbReference>
<name>A0ABV5HE56_9FLAO</name>
<evidence type="ECO:0000256" key="1">
    <source>
        <dbReference type="ARBA" id="ARBA00022729"/>
    </source>
</evidence>
<evidence type="ECO:0000259" key="2">
    <source>
        <dbReference type="PROSITE" id="PS50228"/>
    </source>
</evidence>
<dbReference type="Gene3D" id="2.60.40.10">
    <property type="entry name" value="Immunoglobulins"/>
    <property type="match status" value="2"/>
</dbReference>
<organism evidence="3 4">
    <name type="scientific">Flavobacterium gyeonganense</name>
    <dbReference type="NCBI Taxonomy" id="1310418"/>
    <lineage>
        <taxon>Bacteria</taxon>
        <taxon>Pseudomonadati</taxon>
        <taxon>Bacteroidota</taxon>
        <taxon>Flavobacteriia</taxon>
        <taxon>Flavobacteriales</taxon>
        <taxon>Flavobacteriaceae</taxon>
        <taxon>Flavobacterium</taxon>
    </lineage>
</organism>
<keyword evidence="4" id="KW-1185">Reference proteome</keyword>